<evidence type="ECO:0000256" key="4">
    <source>
        <dbReference type="ARBA" id="ARBA00022844"/>
    </source>
</evidence>
<protein>
    <submittedName>
        <fullName evidence="10">Essential IMV membrane protein</fullName>
    </submittedName>
</protein>
<name>A0A2C9DSR8_9POXV</name>
<accession>A0A2C9DSR8</accession>
<dbReference type="PROSITE" id="PS51257">
    <property type="entry name" value="PROKAR_LIPOPROTEIN"/>
    <property type="match status" value="1"/>
</dbReference>
<evidence type="ECO:0000313" key="11">
    <source>
        <dbReference type="Proteomes" id="UP000318778"/>
    </source>
</evidence>
<feature type="transmembrane region" description="Helical" evidence="9">
    <location>
        <begin position="43"/>
        <end position="65"/>
    </location>
</feature>
<sequence length="95" mass="10578">MDIIRSVKNNYSNLVVLGIVLLILSCVFAFVDFSKTARPHDLVWRNLCILAFALSILVILGILLFSGYGRFCVPSAKIISDDGRFRSSELELNGQ</sequence>
<evidence type="ECO:0000256" key="2">
    <source>
        <dbReference type="ARBA" id="ARBA00022553"/>
    </source>
</evidence>
<dbReference type="Pfam" id="PF05767">
    <property type="entry name" value="Pox_A14"/>
    <property type="match status" value="1"/>
</dbReference>
<reference evidence="10" key="1">
    <citation type="journal article" date="2017" name="Virus Res.">
        <title>Complete genomic characterisation of two novel poxviruses (WKPV and EKPV) from western and eastern grey kangaroos.</title>
        <authorList>
            <person name="Bennett M."/>
            <person name="Tu S.L."/>
            <person name="Upton C."/>
            <person name="McArtor C."/>
            <person name="Gillett A."/>
            <person name="Laird T."/>
            <person name="O'Dea M."/>
        </authorList>
    </citation>
    <scope>NUCLEOTIDE SEQUENCE [LARGE SCALE GENOMIC DNA]</scope>
    <source>
        <strain evidence="10">Western Australia</strain>
    </source>
</reference>
<keyword evidence="3 9" id="KW-0812">Transmembrane</keyword>
<keyword evidence="5" id="KW-0261">Viral envelope protein</keyword>
<dbReference type="Proteomes" id="UP000318778">
    <property type="component" value="Segment"/>
</dbReference>
<keyword evidence="8" id="KW-1015">Disulfide bond</keyword>
<keyword evidence="4" id="KW-0946">Virion</keyword>
<evidence type="ECO:0000256" key="7">
    <source>
        <dbReference type="ARBA" id="ARBA00023136"/>
    </source>
</evidence>
<dbReference type="GO" id="GO:0055036">
    <property type="term" value="C:virion membrane"/>
    <property type="evidence" value="ECO:0007669"/>
    <property type="project" value="UniProtKB-SubCell"/>
</dbReference>
<keyword evidence="7 9" id="KW-0472">Membrane</keyword>
<evidence type="ECO:0000256" key="6">
    <source>
        <dbReference type="ARBA" id="ARBA00022989"/>
    </source>
</evidence>
<keyword evidence="2" id="KW-0597">Phosphoprotein</keyword>
<dbReference type="EMBL" id="MF467280">
    <property type="protein sequence ID" value="ATI21051.1"/>
    <property type="molecule type" value="Genomic_DNA"/>
</dbReference>
<evidence type="ECO:0000256" key="3">
    <source>
        <dbReference type="ARBA" id="ARBA00022692"/>
    </source>
</evidence>
<evidence type="ECO:0000256" key="5">
    <source>
        <dbReference type="ARBA" id="ARBA00022879"/>
    </source>
</evidence>
<dbReference type="InterPro" id="IPR008785">
    <property type="entry name" value="Poxvirus_A14"/>
</dbReference>
<comment type="subcellular location">
    <subcellularLocation>
        <location evidence="1">Virion membrane</location>
        <topology evidence="1">Multi-pass membrane protein</topology>
    </subcellularLocation>
</comment>
<evidence type="ECO:0000256" key="1">
    <source>
        <dbReference type="ARBA" id="ARBA00004385"/>
    </source>
</evidence>
<evidence type="ECO:0000256" key="9">
    <source>
        <dbReference type="SAM" id="Phobius"/>
    </source>
</evidence>
<keyword evidence="6 9" id="KW-1133">Transmembrane helix</keyword>
<dbReference type="GO" id="GO:0019031">
    <property type="term" value="C:viral envelope"/>
    <property type="evidence" value="ECO:0007669"/>
    <property type="project" value="UniProtKB-KW"/>
</dbReference>
<feature type="transmembrane region" description="Helical" evidence="9">
    <location>
        <begin position="12"/>
        <end position="31"/>
    </location>
</feature>
<organism evidence="10">
    <name type="scientific">Western grey kangaroopox virus</name>
    <dbReference type="NCBI Taxonomy" id="1566307"/>
    <lineage>
        <taxon>Viruses</taxon>
        <taxon>Varidnaviria</taxon>
        <taxon>Bamfordvirae</taxon>
        <taxon>Nucleocytoviricota</taxon>
        <taxon>Pokkesviricetes</taxon>
        <taxon>Chitovirales</taxon>
        <taxon>Poxviridae</taxon>
        <taxon>Chordopoxvirinae</taxon>
        <taxon>Macropopoxvirus</taxon>
        <taxon>Macropopoxvirus mfuliginosuspox</taxon>
        <taxon>Western kangaroopox virus</taxon>
    </lineage>
</organism>
<evidence type="ECO:0000256" key="8">
    <source>
        <dbReference type="ARBA" id="ARBA00023157"/>
    </source>
</evidence>
<keyword evidence="11" id="KW-1185">Reference proteome</keyword>
<evidence type="ECO:0000313" key="10">
    <source>
        <dbReference type="EMBL" id="ATI21051.1"/>
    </source>
</evidence>
<proteinExistence type="predicted"/>